<gene>
    <name evidence="3" type="ORF">GMPD_25350</name>
    <name evidence="4" type="ORF">M1B72_15950</name>
</gene>
<sequence length="905" mass="94241">MIKLLKLAVAVLFFLLQVAAPHPAPAAQKEGATKAAGAIAGRVTDEAGTPIYGADAEAYPCAADDTLAGSAVTDQLGEYQIKGLADGCYRVRFSGKEQESSWHGGKQLKDDCAELTVSGDKVQGIDGKLSEAGALITGRVTSTEGTALSGAWVTVIQNSGSEQGPTVSDGRSDEKGAFTVRILPGKCIVLFSRKGYVATLHGKSPTEPTVLDTAKGKTVAGINAVLARGGRITGSVTDGSKALPGIYAVAYAGDMKTLPVYARSDSAGKFVLDGLASGKYRIAFGDRDQKFLLQWHDGKSDPEEATVITVTAPATVAGIKGVLRQSGGISGMVTDESGKAIPEVLVLAEGLDHKARGGSAMTDETGSYVISGLDSAPYHLSFRPTSSQHLPVFYRDAATKEGAQAVEVVAPQMVLGVNQVLQQGVMLTGRVSGSSGEPVPAMVVVYRANDKEETGGAEYRATQPDGTFSVPVPDGSYLVLFEAQGYLSQWSGKGATRAEAAPVAVSRKEGAQPLEVVLERGATIAGTVKDRTGAGLARVRVSANDAATGERGASAVTEEGGKFTIVGLKSGSYRLKADGTEQGYMEAKLPQPVQVTAPGGAENITIVLAPGGALSGKVTDPAGAALTSVSVAAYDPATWDEVGSAYTGLSGEYKIGGLPEGSYAIRFEKSESKYPVQWHKGKYRREDSARVEVTGTATVSGIDAVLQPGISLTGTVTDSGGAPLANAKIEVYGASEDEPFSDTRTDYRGAFTIASLAPGSYRVLFSHSDHVSRWYGGSDRRSATRLTVKEGTVPPLSIALAPAQGKFSGKLRNPEGKKIGQAWLTAIDALTGAAVADERICECSGEFHTPVPGGMYRLRVERHGQVTWYGGNTQEEAQQLPAVGEIAGLELVIDDKGVRGKQSQR</sequence>
<dbReference type="PANTHER" id="PTHR23303:SF14">
    <property type="entry name" value="BOS COMPLEX SUBUNIT NOMO1-RELATED"/>
    <property type="match status" value="1"/>
</dbReference>
<keyword evidence="6" id="KW-1185">Reference proteome</keyword>
<reference evidence="5" key="1">
    <citation type="submission" date="2020-06" db="EMBL/GenBank/DDBJ databases">
        <title>Draft genomic sequecing of Geomonas sp. Red736.</title>
        <authorList>
            <person name="Itoh H."/>
            <person name="Xu Z.X."/>
            <person name="Ushijima N."/>
            <person name="Masuda Y."/>
            <person name="Shiratori Y."/>
            <person name="Senoo K."/>
        </authorList>
    </citation>
    <scope>NUCLEOTIDE SEQUENCE [LARGE SCALE GENOMIC DNA]</scope>
    <source>
        <strain evidence="5">Red736</strain>
    </source>
</reference>
<evidence type="ECO:0000313" key="6">
    <source>
        <dbReference type="Proteomes" id="UP000831485"/>
    </source>
</evidence>
<evidence type="ECO:0000313" key="5">
    <source>
        <dbReference type="Proteomes" id="UP000568888"/>
    </source>
</evidence>
<dbReference type="EMBL" id="BLXY01000004">
    <property type="protein sequence ID" value="GFO64616.1"/>
    <property type="molecule type" value="Genomic_DNA"/>
</dbReference>
<dbReference type="AlphaFoldDB" id="A0A6V8MWN2"/>
<dbReference type="InterPro" id="IPR051417">
    <property type="entry name" value="SDr/BOS_complex"/>
</dbReference>
<dbReference type="SUPFAM" id="SSF49452">
    <property type="entry name" value="Starch-binding domain-like"/>
    <property type="match status" value="5"/>
</dbReference>
<dbReference type="SUPFAM" id="SSF49464">
    <property type="entry name" value="Carboxypeptidase regulatory domain-like"/>
    <property type="match status" value="3"/>
</dbReference>
<dbReference type="GO" id="GO:0030246">
    <property type="term" value="F:carbohydrate binding"/>
    <property type="evidence" value="ECO:0007669"/>
    <property type="project" value="InterPro"/>
</dbReference>
<reference evidence="3" key="2">
    <citation type="journal article" date="2021" name="Int. J. Syst. Evol. Microbiol.">
        <title>Geomonas silvestris sp. nov., Geomonas paludis sp. nov. and Geomonas limicola sp. nov., isolated from terrestrial environments, and emended description of the genus Geomonas.</title>
        <authorList>
            <person name="Itoh H."/>
            <person name="Xu Z."/>
            <person name="Masuda Y."/>
            <person name="Ushijima N."/>
            <person name="Hayakawa C."/>
            <person name="Shiratori Y."/>
            <person name="Senoo K."/>
        </authorList>
    </citation>
    <scope>NUCLEOTIDE SEQUENCE</scope>
    <source>
        <strain evidence="3">Red736</strain>
    </source>
</reference>
<dbReference type="EMBL" id="CP096574">
    <property type="protein sequence ID" value="UPU34930.1"/>
    <property type="molecule type" value="Genomic_DNA"/>
</dbReference>
<feature type="signal peptide" evidence="2">
    <location>
        <begin position="1"/>
        <end position="26"/>
    </location>
</feature>
<dbReference type="PANTHER" id="PTHR23303">
    <property type="entry name" value="CARBOXYPEPTIDASE REGULATORY REGION-CONTAINING"/>
    <property type="match status" value="1"/>
</dbReference>
<dbReference type="Pfam" id="PF13620">
    <property type="entry name" value="CarboxypepD_reg"/>
    <property type="match status" value="6"/>
</dbReference>
<dbReference type="RefSeq" id="WP_183347872.1">
    <property type="nucleotide sequence ID" value="NZ_BLXY01000004.1"/>
</dbReference>
<organism evidence="3 5">
    <name type="scientific">Geomonas paludis</name>
    <dbReference type="NCBI Taxonomy" id="2740185"/>
    <lineage>
        <taxon>Bacteria</taxon>
        <taxon>Pseudomonadati</taxon>
        <taxon>Thermodesulfobacteriota</taxon>
        <taxon>Desulfuromonadia</taxon>
        <taxon>Geobacterales</taxon>
        <taxon>Geobacteraceae</taxon>
        <taxon>Geomonas</taxon>
    </lineage>
</organism>
<feature type="chain" id="PRO_5027854918" evidence="2">
    <location>
        <begin position="27"/>
        <end position="905"/>
    </location>
</feature>
<dbReference type="Gene3D" id="2.60.40.10">
    <property type="entry name" value="Immunoglobulins"/>
    <property type="match status" value="1"/>
</dbReference>
<dbReference type="InterPro" id="IPR008969">
    <property type="entry name" value="CarboxyPept-like_regulatory"/>
</dbReference>
<proteinExistence type="predicted"/>
<reference evidence="4" key="3">
    <citation type="submission" date="2022-04" db="EMBL/GenBank/DDBJ databases">
        <authorList>
            <person name="Liu G."/>
        </authorList>
    </citation>
    <scope>NUCLEOTIDE SEQUENCE</scope>
    <source>
        <strain evidence="4">RG22</strain>
    </source>
</reference>
<accession>A0A6V8MWN2</accession>
<evidence type="ECO:0000256" key="1">
    <source>
        <dbReference type="ARBA" id="ARBA00022729"/>
    </source>
</evidence>
<keyword evidence="1 2" id="KW-0732">Signal</keyword>
<dbReference type="Proteomes" id="UP000831485">
    <property type="component" value="Chromosome"/>
</dbReference>
<dbReference type="Proteomes" id="UP000568888">
    <property type="component" value="Unassembled WGS sequence"/>
</dbReference>
<evidence type="ECO:0000313" key="3">
    <source>
        <dbReference type="EMBL" id="GFO64616.1"/>
    </source>
</evidence>
<name>A0A6V8MWN2_9BACT</name>
<evidence type="ECO:0000313" key="4">
    <source>
        <dbReference type="EMBL" id="UPU34930.1"/>
    </source>
</evidence>
<dbReference type="InterPro" id="IPR013783">
    <property type="entry name" value="Ig-like_fold"/>
</dbReference>
<dbReference type="Gene3D" id="2.60.40.1120">
    <property type="entry name" value="Carboxypeptidase-like, regulatory domain"/>
    <property type="match status" value="6"/>
</dbReference>
<evidence type="ECO:0000256" key="2">
    <source>
        <dbReference type="SAM" id="SignalP"/>
    </source>
</evidence>
<dbReference type="InterPro" id="IPR013784">
    <property type="entry name" value="Carb-bd-like_fold"/>
</dbReference>
<protein>
    <submittedName>
        <fullName evidence="4">Carboxypeptidase regulatory-like domain-containing protein</fullName>
    </submittedName>
</protein>